<evidence type="ECO:0000313" key="2">
    <source>
        <dbReference type="EMBL" id="KKP77841.1"/>
    </source>
</evidence>
<dbReference type="Proteomes" id="UP000034816">
    <property type="component" value="Unassembled WGS sequence"/>
</dbReference>
<evidence type="ECO:0000256" key="1">
    <source>
        <dbReference type="SAM" id="Phobius"/>
    </source>
</evidence>
<keyword evidence="1" id="KW-1133">Transmembrane helix</keyword>
<accession>A0A0G0CNR5</accession>
<keyword evidence="1" id="KW-0472">Membrane</keyword>
<feature type="transmembrane region" description="Helical" evidence="1">
    <location>
        <begin position="12"/>
        <end position="31"/>
    </location>
</feature>
<reference evidence="2 3" key="1">
    <citation type="journal article" date="2015" name="Nature">
        <title>rRNA introns, odd ribosomes, and small enigmatic genomes across a large radiation of phyla.</title>
        <authorList>
            <person name="Brown C.T."/>
            <person name="Hug L.A."/>
            <person name="Thomas B.C."/>
            <person name="Sharon I."/>
            <person name="Castelle C.J."/>
            <person name="Singh A."/>
            <person name="Wilkins M.J."/>
            <person name="Williams K.H."/>
            <person name="Banfield J.F."/>
        </authorList>
    </citation>
    <scope>NUCLEOTIDE SEQUENCE [LARGE SCALE GENOMIC DNA]</scope>
</reference>
<sequence>MTLTEAAFWTKRFGIIAGGALLVFFVIVLIITTVNRSKNMPPAYLTANFACTEFKEEFLENKLSIPTLKLVEGSEMLFEIKTESGKIDSLPRIINVYKFSNPTQSLSSQADSKILAKKLGFNPDAVIRRGTESYVWVDRDTSRTLEIQAKNLNFTLKTDAQYIRTKAKSGALPTEQEAKSKAVNFLRSLGFSSDDYASGTPTTTLIDVNPDGSFSQAASLSEAELIRVDFKRSKSMITIASDIVGAESMVASLTRKLGEPTEETPIINDERITVYTFNTSVTTTNPNKSNISVYIGVQEKSSDTLAGIYQIDYVYWPIQETNCGTYELVSPQYAIQQVQSGNGSLVYLNKVGGDDVVNYIPKKVTKFSVFYINLTYYESLEEQKYLQPVYVVSGEAIFDDGSKGEFDYYYPAINYTSVQNRIVLPEPEVEESSSFF</sequence>
<organism evidence="2 3">
    <name type="scientific">candidate division WS6 bacterium GW2011_GWF1_35_23</name>
    <dbReference type="NCBI Taxonomy" id="1619097"/>
    <lineage>
        <taxon>Bacteria</taxon>
        <taxon>Candidatus Dojkabacteria</taxon>
    </lineage>
</organism>
<comment type="caution">
    <text evidence="2">The sequence shown here is derived from an EMBL/GenBank/DDBJ whole genome shotgun (WGS) entry which is preliminary data.</text>
</comment>
<keyword evidence="1" id="KW-0812">Transmembrane</keyword>
<protein>
    <submittedName>
        <fullName evidence="2">Uncharacterized protein</fullName>
    </submittedName>
</protein>
<name>A0A0G0CNR5_9BACT</name>
<evidence type="ECO:0000313" key="3">
    <source>
        <dbReference type="Proteomes" id="UP000034816"/>
    </source>
</evidence>
<gene>
    <name evidence="2" type="ORF">UR73_C0009G0001</name>
</gene>
<dbReference type="AlphaFoldDB" id="A0A0G0CNR5"/>
<proteinExistence type="predicted"/>
<dbReference type="EMBL" id="LBQH01000009">
    <property type="protein sequence ID" value="KKP77841.1"/>
    <property type="molecule type" value="Genomic_DNA"/>
</dbReference>